<accession>A0A5N5P4M8</accession>
<evidence type="ECO:0000313" key="2">
    <source>
        <dbReference type="Proteomes" id="UP000326939"/>
    </source>
</evidence>
<gene>
    <name evidence="1" type="ORF">DKX38_001746</name>
</gene>
<organism evidence="1 2">
    <name type="scientific">Salix brachista</name>
    <dbReference type="NCBI Taxonomy" id="2182728"/>
    <lineage>
        <taxon>Eukaryota</taxon>
        <taxon>Viridiplantae</taxon>
        <taxon>Streptophyta</taxon>
        <taxon>Embryophyta</taxon>
        <taxon>Tracheophyta</taxon>
        <taxon>Spermatophyta</taxon>
        <taxon>Magnoliopsida</taxon>
        <taxon>eudicotyledons</taxon>
        <taxon>Gunneridae</taxon>
        <taxon>Pentapetalae</taxon>
        <taxon>rosids</taxon>
        <taxon>fabids</taxon>
        <taxon>Malpighiales</taxon>
        <taxon>Salicaceae</taxon>
        <taxon>Saliceae</taxon>
        <taxon>Salix</taxon>
    </lineage>
</organism>
<comment type="caution">
    <text evidence="1">The sequence shown here is derived from an EMBL/GenBank/DDBJ whole genome shotgun (WGS) entry which is preliminary data.</text>
</comment>
<dbReference type="EMBL" id="VDCV01000001">
    <property type="protein sequence ID" value="KAB5574552.1"/>
    <property type="molecule type" value="Genomic_DNA"/>
</dbReference>
<evidence type="ECO:0000313" key="1">
    <source>
        <dbReference type="EMBL" id="KAB5574552.1"/>
    </source>
</evidence>
<protein>
    <submittedName>
        <fullName evidence="1">Uncharacterized protein</fullName>
    </submittedName>
</protein>
<dbReference type="Proteomes" id="UP000326939">
    <property type="component" value="Chromosome 1"/>
</dbReference>
<dbReference type="AlphaFoldDB" id="A0A5N5P4M8"/>
<proteinExistence type="predicted"/>
<name>A0A5N5P4M8_9ROSI</name>
<reference evidence="2" key="1">
    <citation type="journal article" date="2019" name="Gigascience">
        <title>De novo genome assembly of the endangered Acer yangbiense, a plant species with extremely small populations endemic to Yunnan Province, China.</title>
        <authorList>
            <person name="Yang J."/>
            <person name="Wariss H.M."/>
            <person name="Tao L."/>
            <person name="Zhang R."/>
            <person name="Yun Q."/>
            <person name="Hollingsworth P."/>
            <person name="Dao Z."/>
            <person name="Luo G."/>
            <person name="Guo H."/>
            <person name="Ma Y."/>
            <person name="Sun W."/>
        </authorList>
    </citation>
    <scope>NUCLEOTIDE SEQUENCE [LARGE SCALE GENOMIC DNA]</scope>
    <source>
        <strain evidence="2">cv. br00</strain>
    </source>
</reference>
<keyword evidence="2" id="KW-1185">Reference proteome</keyword>
<sequence>MEEVKKEQQEEASMVIDLGSMDTQRLFVGGEKQSLYINSLSSREMESLTAICDTLFPSVYGSNMMAAAADDGYTNSISSFYRSSASMAGTPQRGAASKEVADKVDAVCAVYMDRHLRAVWIGQHFTFLSLLPEIFSNFSEQKGADIAFLVYQLFLSPQDALQIHQARHTTRFFLSGG</sequence>